<evidence type="ECO:0000313" key="2">
    <source>
        <dbReference type="Proteomes" id="UP000789920"/>
    </source>
</evidence>
<proteinExistence type="predicted"/>
<sequence>MNDGKRSCLIGVARMLNERKDKENNCNGCQELRVLNDDGYCK</sequence>
<name>A0ACA9RH22_9GLOM</name>
<gene>
    <name evidence="1" type="ORF">RPERSI_LOCUS19454</name>
</gene>
<dbReference type="EMBL" id="CAJVQC010053319">
    <property type="protein sequence ID" value="CAG8792742.1"/>
    <property type="molecule type" value="Genomic_DNA"/>
</dbReference>
<feature type="non-terminal residue" evidence="1">
    <location>
        <position position="42"/>
    </location>
</feature>
<comment type="caution">
    <text evidence="1">The sequence shown here is derived from an EMBL/GenBank/DDBJ whole genome shotgun (WGS) entry which is preliminary data.</text>
</comment>
<dbReference type="Proteomes" id="UP000789920">
    <property type="component" value="Unassembled WGS sequence"/>
</dbReference>
<organism evidence="1 2">
    <name type="scientific">Racocetra persica</name>
    <dbReference type="NCBI Taxonomy" id="160502"/>
    <lineage>
        <taxon>Eukaryota</taxon>
        <taxon>Fungi</taxon>
        <taxon>Fungi incertae sedis</taxon>
        <taxon>Mucoromycota</taxon>
        <taxon>Glomeromycotina</taxon>
        <taxon>Glomeromycetes</taxon>
        <taxon>Diversisporales</taxon>
        <taxon>Gigasporaceae</taxon>
        <taxon>Racocetra</taxon>
    </lineage>
</organism>
<protein>
    <submittedName>
        <fullName evidence="1">5294_t:CDS:1</fullName>
    </submittedName>
</protein>
<keyword evidence="2" id="KW-1185">Reference proteome</keyword>
<evidence type="ECO:0000313" key="1">
    <source>
        <dbReference type="EMBL" id="CAG8792742.1"/>
    </source>
</evidence>
<accession>A0ACA9RH22</accession>
<reference evidence="1" key="1">
    <citation type="submission" date="2021-06" db="EMBL/GenBank/DDBJ databases">
        <authorList>
            <person name="Kallberg Y."/>
            <person name="Tangrot J."/>
            <person name="Rosling A."/>
        </authorList>
    </citation>
    <scope>NUCLEOTIDE SEQUENCE</scope>
    <source>
        <strain evidence="1">MA461A</strain>
    </source>
</reference>